<protein>
    <recommendedName>
        <fullName evidence="4">serine-type D-Ala-D-Ala carboxypeptidase</fullName>
        <ecNumber evidence="4">3.4.16.4</ecNumber>
    </recommendedName>
</protein>
<comment type="caution">
    <text evidence="9">The sequence shown here is derived from an EMBL/GenBank/DDBJ whole genome shotgun (WGS) entry which is preliminary data.</text>
</comment>
<evidence type="ECO:0000256" key="3">
    <source>
        <dbReference type="ARBA" id="ARBA00007171"/>
    </source>
</evidence>
<dbReference type="Pfam" id="PF00905">
    <property type="entry name" value="Transpeptidase"/>
    <property type="match status" value="1"/>
</dbReference>
<dbReference type="Gene3D" id="3.40.710.10">
    <property type="entry name" value="DD-peptidase/beta-lactamase superfamily"/>
    <property type="match status" value="1"/>
</dbReference>
<dbReference type="GO" id="GO:0005886">
    <property type="term" value="C:plasma membrane"/>
    <property type="evidence" value="ECO:0007669"/>
    <property type="project" value="TreeGrafter"/>
</dbReference>
<evidence type="ECO:0000256" key="6">
    <source>
        <dbReference type="ARBA" id="ARBA00034000"/>
    </source>
</evidence>
<dbReference type="Gene3D" id="3.90.1310.10">
    <property type="entry name" value="Penicillin-binding protein 2a (Domain 2)"/>
    <property type="match status" value="1"/>
</dbReference>
<dbReference type="GO" id="GO:0071972">
    <property type="term" value="F:peptidoglycan L,D-transpeptidase activity"/>
    <property type="evidence" value="ECO:0007669"/>
    <property type="project" value="TreeGrafter"/>
</dbReference>
<evidence type="ECO:0000256" key="1">
    <source>
        <dbReference type="ARBA" id="ARBA00004370"/>
    </source>
</evidence>
<dbReference type="STRING" id="1637975.AN957_19825"/>
<feature type="domain" description="Penicillin-binding protein transpeptidase" evidence="7">
    <location>
        <begin position="261"/>
        <end position="576"/>
    </location>
</feature>
<dbReference type="GO" id="GO:0009002">
    <property type="term" value="F:serine-type D-Ala-D-Ala carboxypeptidase activity"/>
    <property type="evidence" value="ECO:0007669"/>
    <property type="project" value="UniProtKB-EC"/>
</dbReference>
<feature type="domain" description="Penicillin-binding protein dimerisation" evidence="8">
    <location>
        <begin position="60"/>
        <end position="215"/>
    </location>
</feature>
<evidence type="ECO:0000259" key="8">
    <source>
        <dbReference type="Pfam" id="PF03717"/>
    </source>
</evidence>
<accession>A0A0Q3SLR2</accession>
<dbReference type="InterPro" id="IPR036138">
    <property type="entry name" value="PBP_dimer_sf"/>
</dbReference>
<comment type="subcellular location">
    <subcellularLocation>
        <location evidence="1">Membrane</location>
    </subcellularLocation>
</comment>
<dbReference type="PATRIC" id="fig|1637975.4.peg.3936"/>
<dbReference type="SUPFAM" id="SSF56519">
    <property type="entry name" value="Penicillin binding protein dimerisation domain"/>
    <property type="match status" value="1"/>
</dbReference>
<comment type="catalytic activity">
    <reaction evidence="6">
        <text>Preferential cleavage: (Ac)2-L-Lys-D-Ala-|-D-Ala. Also transpeptidation of peptidyl-alanyl moieties that are N-acyl substituents of D-alanine.</text>
        <dbReference type="EC" id="3.4.16.4"/>
    </reaction>
</comment>
<comment type="pathway">
    <text evidence="2">Cell wall biogenesis; peptidoglycan biosynthesis.</text>
</comment>
<dbReference type="InterPro" id="IPR012338">
    <property type="entry name" value="Beta-lactam/transpept-like"/>
</dbReference>
<dbReference type="Pfam" id="PF03717">
    <property type="entry name" value="PBP_dimer"/>
    <property type="match status" value="1"/>
</dbReference>
<dbReference type="GO" id="GO:0071555">
    <property type="term" value="P:cell wall organization"/>
    <property type="evidence" value="ECO:0007669"/>
    <property type="project" value="TreeGrafter"/>
</dbReference>
<dbReference type="SUPFAM" id="SSF56601">
    <property type="entry name" value="beta-lactamase/transpeptidase-like"/>
    <property type="match status" value="1"/>
</dbReference>
<evidence type="ECO:0000259" key="7">
    <source>
        <dbReference type="Pfam" id="PF00905"/>
    </source>
</evidence>
<keyword evidence="5" id="KW-0472">Membrane</keyword>
<dbReference type="Proteomes" id="UP000050996">
    <property type="component" value="Unassembled WGS sequence"/>
</dbReference>
<dbReference type="AlphaFoldDB" id="A0A0Q3SLR2"/>
<dbReference type="RefSeq" id="WP_056685825.1">
    <property type="nucleotide sequence ID" value="NZ_CP041305.1"/>
</dbReference>
<proteinExistence type="inferred from homology"/>
<dbReference type="InterPro" id="IPR001460">
    <property type="entry name" value="PCN-bd_Tpept"/>
</dbReference>
<dbReference type="EC" id="3.4.16.4" evidence="4"/>
<organism evidence="9 10">
    <name type="scientific">Cytobacillus solani</name>
    <dbReference type="NCBI Taxonomy" id="1637975"/>
    <lineage>
        <taxon>Bacteria</taxon>
        <taxon>Bacillati</taxon>
        <taxon>Bacillota</taxon>
        <taxon>Bacilli</taxon>
        <taxon>Bacillales</taxon>
        <taxon>Bacillaceae</taxon>
        <taxon>Cytobacillus</taxon>
    </lineage>
</organism>
<evidence type="ECO:0000256" key="2">
    <source>
        <dbReference type="ARBA" id="ARBA00004752"/>
    </source>
</evidence>
<keyword evidence="10" id="KW-1185">Reference proteome</keyword>
<dbReference type="InterPro" id="IPR050515">
    <property type="entry name" value="Beta-lactam/transpept"/>
</dbReference>
<dbReference type="PANTHER" id="PTHR30627:SF24">
    <property type="entry name" value="PENICILLIN-BINDING PROTEIN 4B"/>
    <property type="match status" value="1"/>
</dbReference>
<evidence type="ECO:0000256" key="4">
    <source>
        <dbReference type="ARBA" id="ARBA00012448"/>
    </source>
</evidence>
<gene>
    <name evidence="9" type="ORF">AN957_19825</name>
</gene>
<evidence type="ECO:0000313" key="10">
    <source>
        <dbReference type="Proteomes" id="UP000050996"/>
    </source>
</evidence>
<dbReference type="PANTHER" id="PTHR30627">
    <property type="entry name" value="PEPTIDOGLYCAN D,D-TRANSPEPTIDASE"/>
    <property type="match status" value="1"/>
</dbReference>
<name>A0A0Q3SLR2_9BACI</name>
<reference evidence="9 10" key="1">
    <citation type="submission" date="2015-09" db="EMBL/GenBank/DDBJ databases">
        <title>Genome sequencing project for genomic taxonomy and phylogenomics of Bacillus-like bacteria.</title>
        <authorList>
            <person name="Liu B."/>
            <person name="Wang J."/>
            <person name="Zhu Y."/>
            <person name="Liu G."/>
            <person name="Chen Q."/>
            <person name="Chen Z."/>
            <person name="Lan J."/>
            <person name="Che J."/>
            <person name="Ge C."/>
            <person name="Shi H."/>
            <person name="Pan Z."/>
            <person name="Liu X."/>
        </authorList>
    </citation>
    <scope>NUCLEOTIDE SEQUENCE [LARGE SCALE GENOMIC DNA]</scope>
    <source>
        <strain evidence="9 10">FJAT-18043</strain>
    </source>
</reference>
<dbReference type="UniPathway" id="UPA00219"/>
<sequence>MWKKRAIMWLCICLAGLMILLARLTQLQLVETEHFTKRGINLLEASVSQRSQEMILDTGRGNFLYRDGTPITHQSKPVLILFPFLKKMDWDSKRISEIIGASEYALEHAVEKAKKPFAYGEPNPIELTEPQMEKINALQIPGVFAVEKKYHLTQNPAEHLIGITGENETLLRNRYPDKELSSKTMVGLTGMEKSFDEFLLPDGKSKLVYHVDATGGPLFGINVKYVEPANPFYPVNIKTTLDPDLQALVEQLVDQHEIDRGGAVLLDIETNTVLAMVSRPAINQNDPFNKENGGTENLMLKEQIIGSVFKTVVTAAAIDHELTNPSRRFDCSKTITGDPDPLFQYGMLDFPASFARSCNNTFATIAKELKEIDPNILENYAGKLSLTGSVGWMGDIYHFEDFKQLQEDKGRIFLSEEAKKDNNFVALTGIGQHEVRATPLAVANMMATIARGGNKEMVRVASKIEYKNSTSLLDFKEKELEGETISPYTAMKLQKLLREVVVNKNGTGRSLQDLPYEVAGKSGTGETGRMSGGKPLYNKWFAGYFPFDKPKYALVTVRLGATGNASSTNPLFADIVKEIYNNDHEQN</sequence>
<evidence type="ECO:0000256" key="5">
    <source>
        <dbReference type="ARBA" id="ARBA00023136"/>
    </source>
</evidence>
<dbReference type="GO" id="GO:0008658">
    <property type="term" value="F:penicillin binding"/>
    <property type="evidence" value="ECO:0007669"/>
    <property type="project" value="InterPro"/>
</dbReference>
<dbReference type="EMBL" id="LJIX01000006">
    <property type="protein sequence ID" value="KQL20612.1"/>
    <property type="molecule type" value="Genomic_DNA"/>
</dbReference>
<evidence type="ECO:0000313" key="9">
    <source>
        <dbReference type="EMBL" id="KQL20612.1"/>
    </source>
</evidence>
<comment type="similarity">
    <text evidence="3">Belongs to the transpeptidase family.</text>
</comment>
<dbReference type="GO" id="GO:0009252">
    <property type="term" value="P:peptidoglycan biosynthetic process"/>
    <property type="evidence" value="ECO:0007669"/>
    <property type="project" value="UniProtKB-UniPathway"/>
</dbReference>
<dbReference type="InterPro" id="IPR005311">
    <property type="entry name" value="PBP_dimer"/>
</dbReference>